<evidence type="ECO:0000256" key="4">
    <source>
        <dbReference type="ARBA" id="ARBA00022603"/>
    </source>
</evidence>
<evidence type="ECO:0000256" key="5">
    <source>
        <dbReference type="ARBA" id="ARBA00022679"/>
    </source>
</evidence>
<dbReference type="InterPro" id="IPR029063">
    <property type="entry name" value="SAM-dependent_MTases_sf"/>
</dbReference>
<dbReference type="Gene3D" id="3.40.50.150">
    <property type="entry name" value="Vaccinia Virus protein VP39"/>
    <property type="match status" value="1"/>
</dbReference>
<evidence type="ECO:0000313" key="14">
    <source>
        <dbReference type="EMBL" id="KAK3516451.1"/>
    </source>
</evidence>
<evidence type="ECO:0000256" key="8">
    <source>
        <dbReference type="ARBA" id="ARBA00022842"/>
    </source>
</evidence>
<comment type="catalytic activity">
    <reaction evidence="13">
        <text>small RNA 3'-end nucleotide + S-adenosyl-L-methionine = small RNA 3'-end 2'-O-methylnucleotide + S-adenosyl-L-homocysteine + H(+)</text>
        <dbReference type="Rhea" id="RHEA:37887"/>
        <dbReference type="Rhea" id="RHEA-COMP:10415"/>
        <dbReference type="Rhea" id="RHEA-COMP:10416"/>
        <dbReference type="ChEBI" id="CHEBI:15378"/>
        <dbReference type="ChEBI" id="CHEBI:57856"/>
        <dbReference type="ChEBI" id="CHEBI:59789"/>
        <dbReference type="ChEBI" id="CHEBI:74896"/>
        <dbReference type="ChEBI" id="CHEBI:74898"/>
        <dbReference type="EC" id="2.1.1.386"/>
    </reaction>
</comment>
<dbReference type="GO" id="GO:0046872">
    <property type="term" value="F:metal ion binding"/>
    <property type="evidence" value="ECO:0007669"/>
    <property type="project" value="UniProtKB-KW"/>
</dbReference>
<keyword evidence="8" id="KW-0460">Magnesium</keyword>
<dbReference type="EMBL" id="JAUCMX010000019">
    <property type="protein sequence ID" value="KAK3516451.1"/>
    <property type="molecule type" value="Genomic_DNA"/>
</dbReference>
<keyword evidence="7" id="KW-0479">Metal-binding</keyword>
<evidence type="ECO:0000256" key="6">
    <source>
        <dbReference type="ARBA" id="ARBA00022691"/>
    </source>
</evidence>
<dbReference type="GO" id="GO:0034587">
    <property type="term" value="P:piRNA processing"/>
    <property type="evidence" value="ECO:0007669"/>
    <property type="project" value="TreeGrafter"/>
</dbReference>
<dbReference type="GO" id="GO:0030422">
    <property type="term" value="P:siRNA processing"/>
    <property type="evidence" value="ECO:0007669"/>
    <property type="project" value="TreeGrafter"/>
</dbReference>
<evidence type="ECO:0000256" key="12">
    <source>
        <dbReference type="ARBA" id="ARBA00035025"/>
    </source>
</evidence>
<dbReference type="GO" id="GO:0003723">
    <property type="term" value="F:RNA binding"/>
    <property type="evidence" value="ECO:0007669"/>
    <property type="project" value="UniProtKB-KW"/>
</dbReference>
<protein>
    <recommendedName>
        <fullName evidence="3">Small RNA 2'-O-methyltransferase</fullName>
        <ecNumber evidence="12">2.1.1.386</ecNumber>
    </recommendedName>
    <alternativeName>
        <fullName evidence="11">HEN1 methyltransferase homolog 1</fullName>
    </alternativeName>
</protein>
<evidence type="ECO:0000256" key="7">
    <source>
        <dbReference type="ARBA" id="ARBA00022723"/>
    </source>
</evidence>
<evidence type="ECO:0000256" key="11">
    <source>
        <dbReference type="ARBA" id="ARBA00029981"/>
    </source>
</evidence>
<evidence type="ECO:0000256" key="13">
    <source>
        <dbReference type="ARBA" id="ARBA00048418"/>
    </source>
</evidence>
<dbReference type="AlphaFoldDB" id="A0AAE0UT74"/>
<dbReference type="GO" id="GO:0005634">
    <property type="term" value="C:nucleus"/>
    <property type="evidence" value="ECO:0007669"/>
    <property type="project" value="TreeGrafter"/>
</dbReference>
<keyword evidence="5" id="KW-0808">Transferase</keyword>
<keyword evidence="9" id="KW-0694">RNA-binding</keyword>
<accession>A0AAE0UT74</accession>
<evidence type="ECO:0000256" key="9">
    <source>
        <dbReference type="ARBA" id="ARBA00022884"/>
    </source>
</evidence>
<dbReference type="GO" id="GO:0001510">
    <property type="term" value="P:RNA methylation"/>
    <property type="evidence" value="ECO:0007669"/>
    <property type="project" value="InterPro"/>
</dbReference>
<dbReference type="InterPro" id="IPR026610">
    <property type="entry name" value="Hen1"/>
</dbReference>
<sequence>TVPKMAVPPRCSALWVTAVCVNMSSVKEAAAGNRMKRFFSPPLYTQRQQFVIEFVEKSRPRTVLDLGCSECSLLRKLRFHRHSVELLAGVDIDCTAIRQNMYALAPLMIEYLQPSSRPLTIKLYEGSITETEPCTKGFDLITCIEVMEHLQLWEVEKFSEVLFEHMEPGAVIISMPNAEFNPLLPGLTGFRHKDHKFEWTRAQFQAWADGVCRKYGYSVEFTGVGEAPGETRDVGFCSQIGVFRRGGVLNAQRNNTEQEPTVYKL</sequence>
<dbReference type="SUPFAM" id="SSF53335">
    <property type="entry name" value="S-adenosyl-L-methionine-dependent methyltransferases"/>
    <property type="match status" value="1"/>
</dbReference>
<evidence type="ECO:0000256" key="2">
    <source>
        <dbReference type="ARBA" id="ARBA00009026"/>
    </source>
</evidence>
<comment type="similarity">
    <text evidence="2">Belongs to the methyltransferase superfamily. HEN1 family.</text>
</comment>
<keyword evidence="10" id="KW-0943">RNA-mediated gene silencing</keyword>
<reference evidence="14" key="1">
    <citation type="submission" date="2023-06" db="EMBL/GenBank/DDBJ databases">
        <title>Male Hemibagrus guttatus genome.</title>
        <authorList>
            <person name="Bian C."/>
        </authorList>
    </citation>
    <scope>NUCLEOTIDE SEQUENCE</scope>
    <source>
        <strain evidence="14">Male_cb2023</strain>
        <tissue evidence="14">Muscle</tissue>
    </source>
</reference>
<evidence type="ECO:0000256" key="10">
    <source>
        <dbReference type="ARBA" id="ARBA00023158"/>
    </source>
</evidence>
<gene>
    <name evidence="14" type="ORF">QTP70_014354</name>
</gene>
<organism evidence="14 15">
    <name type="scientific">Hemibagrus guttatus</name>
    <dbReference type="NCBI Taxonomy" id="175788"/>
    <lineage>
        <taxon>Eukaryota</taxon>
        <taxon>Metazoa</taxon>
        <taxon>Chordata</taxon>
        <taxon>Craniata</taxon>
        <taxon>Vertebrata</taxon>
        <taxon>Euteleostomi</taxon>
        <taxon>Actinopterygii</taxon>
        <taxon>Neopterygii</taxon>
        <taxon>Teleostei</taxon>
        <taxon>Ostariophysi</taxon>
        <taxon>Siluriformes</taxon>
        <taxon>Bagridae</taxon>
        <taxon>Hemibagrus</taxon>
    </lineage>
</organism>
<feature type="non-terminal residue" evidence="14">
    <location>
        <position position="1"/>
    </location>
</feature>
<evidence type="ECO:0000256" key="3">
    <source>
        <dbReference type="ARBA" id="ARBA00021330"/>
    </source>
</evidence>
<keyword evidence="4" id="KW-0489">Methyltransferase</keyword>
<proteinExistence type="inferred from homology"/>
<dbReference type="PANTHER" id="PTHR21404:SF3">
    <property type="entry name" value="SMALL RNA 2'-O-METHYLTRANSFERASE"/>
    <property type="match status" value="1"/>
</dbReference>
<evidence type="ECO:0000256" key="1">
    <source>
        <dbReference type="ARBA" id="ARBA00001946"/>
    </source>
</evidence>
<dbReference type="EC" id="2.1.1.386" evidence="12"/>
<evidence type="ECO:0000313" key="15">
    <source>
        <dbReference type="Proteomes" id="UP001274896"/>
    </source>
</evidence>
<keyword evidence="6" id="KW-0949">S-adenosyl-L-methionine</keyword>
<comment type="caution">
    <text evidence="14">The sequence shown here is derived from an EMBL/GenBank/DDBJ whole genome shotgun (WGS) entry which is preliminary data.</text>
</comment>
<feature type="non-terminal residue" evidence="14">
    <location>
        <position position="265"/>
    </location>
</feature>
<name>A0AAE0UT74_9TELE</name>
<dbReference type="Proteomes" id="UP001274896">
    <property type="component" value="Unassembled WGS sequence"/>
</dbReference>
<dbReference type="PANTHER" id="PTHR21404">
    <property type="entry name" value="HEN1"/>
    <property type="match status" value="1"/>
</dbReference>
<dbReference type="GO" id="GO:0090486">
    <property type="term" value="F:small RNA 2'-O-methyltransferase activity"/>
    <property type="evidence" value="ECO:0007669"/>
    <property type="project" value="UniProtKB-EC"/>
</dbReference>
<dbReference type="FunFam" id="3.40.50.150:FF:000124">
    <property type="entry name" value="HEN methyltransferase 1"/>
    <property type="match status" value="1"/>
</dbReference>
<dbReference type="Pfam" id="PF13489">
    <property type="entry name" value="Methyltransf_23"/>
    <property type="match status" value="1"/>
</dbReference>
<dbReference type="GO" id="GO:0005737">
    <property type="term" value="C:cytoplasm"/>
    <property type="evidence" value="ECO:0007669"/>
    <property type="project" value="TreeGrafter"/>
</dbReference>
<comment type="cofactor">
    <cofactor evidence="1">
        <name>Mg(2+)</name>
        <dbReference type="ChEBI" id="CHEBI:18420"/>
    </cofactor>
</comment>
<keyword evidence="15" id="KW-1185">Reference proteome</keyword>